<keyword evidence="1" id="KW-0472">Membrane</keyword>
<protein>
    <submittedName>
        <fullName evidence="2">Uncharacterized protein</fullName>
    </submittedName>
</protein>
<proteinExistence type="predicted"/>
<dbReference type="RefSeq" id="WP_302724635.1">
    <property type="nucleotide sequence ID" value="NZ_JAULRU010000823.1"/>
</dbReference>
<name>A0ABU4RWM1_9GAMM</name>
<gene>
    <name evidence="2" type="ORF">SCD92_04695</name>
</gene>
<accession>A0ABU4RWM1</accession>
<comment type="caution">
    <text evidence="2">The sequence shown here is derived from an EMBL/GenBank/DDBJ whole genome shotgun (WGS) entry which is preliminary data.</text>
</comment>
<sequence>MTEFEISYLTGEELNRMWDIMQFWVSITFGLIAMSHIARRHLNVLLVGAVSVLYLLFSVFIFRVTYFNLQVLKGHLLDLHDFGANNLSAGQRHFIEYFPSSLEIGLGVMFAFVGLLICVLLFLWHNTIEQNKAFKRKSTKDLHKANNSIAGNCKVTT</sequence>
<reference evidence="2 3" key="1">
    <citation type="submission" date="2023-11" db="EMBL/GenBank/DDBJ databases">
        <title>Gilvimarinus fulvus sp. nov., isolated from the surface of Kelp.</title>
        <authorList>
            <person name="Sun Y.Y."/>
            <person name="Gong Y."/>
            <person name="Du Z.J."/>
        </authorList>
    </citation>
    <scope>NUCLEOTIDE SEQUENCE [LARGE SCALE GENOMIC DNA]</scope>
    <source>
        <strain evidence="2 3">SDUM040013</strain>
    </source>
</reference>
<dbReference type="Proteomes" id="UP001273505">
    <property type="component" value="Unassembled WGS sequence"/>
</dbReference>
<keyword evidence="3" id="KW-1185">Reference proteome</keyword>
<feature type="transmembrane region" description="Helical" evidence="1">
    <location>
        <begin position="20"/>
        <end position="37"/>
    </location>
</feature>
<organism evidence="2 3">
    <name type="scientific">Gilvimarinus gilvus</name>
    <dbReference type="NCBI Taxonomy" id="3058038"/>
    <lineage>
        <taxon>Bacteria</taxon>
        <taxon>Pseudomonadati</taxon>
        <taxon>Pseudomonadota</taxon>
        <taxon>Gammaproteobacteria</taxon>
        <taxon>Cellvibrionales</taxon>
        <taxon>Cellvibrionaceae</taxon>
        <taxon>Gilvimarinus</taxon>
    </lineage>
</organism>
<evidence type="ECO:0000313" key="3">
    <source>
        <dbReference type="Proteomes" id="UP001273505"/>
    </source>
</evidence>
<keyword evidence="1" id="KW-1133">Transmembrane helix</keyword>
<dbReference type="EMBL" id="JAXAFO010000005">
    <property type="protein sequence ID" value="MDX6848646.1"/>
    <property type="molecule type" value="Genomic_DNA"/>
</dbReference>
<feature type="transmembrane region" description="Helical" evidence="1">
    <location>
        <begin position="104"/>
        <end position="124"/>
    </location>
</feature>
<evidence type="ECO:0000313" key="2">
    <source>
        <dbReference type="EMBL" id="MDX6848646.1"/>
    </source>
</evidence>
<evidence type="ECO:0000256" key="1">
    <source>
        <dbReference type="SAM" id="Phobius"/>
    </source>
</evidence>
<feature type="transmembrane region" description="Helical" evidence="1">
    <location>
        <begin position="44"/>
        <end position="66"/>
    </location>
</feature>
<keyword evidence="1" id="KW-0812">Transmembrane</keyword>